<accession>A0ABM8RR25</accession>
<sequence>MITLMMPERKRRHVSQSMQSRIATVGLGDRQGIDLKRGRRLAGATCRWLRLSMAGMVAMAAWPWLAQPIVSAQEPDNEEFVRPKREFGELPSWQNQMGYERMPVSEKLLLGVPTRREGFTPRLTVTEQYTDNVFFTAQNRGTDYITKIAPGLGYTTSGRDGQLTAEYSIESRVYAKNTNQNSAVSRQNGELLGLWNVTDRTTLTMFERFESFQDPTEQMTPGVMGAFGRTSINLAALMVRHRLTPSVDLLTNYANFLWSTDAPGAINSMTHEGEVGARVRETQWSRTTVKYRFRFFDFQQGHDFQSHSALVAQELDLSETLVVSGTIGAVRVEPKPSTVEVLAQASIKKSIGDALYEISYMRDVFPPSGGLSQPLVGDFIRASTKIRLANDFLFDAGLTWILTSTRSDDLTVHTLKWNVGISYSPASWLVTRLGYDMFDQREDILGTSANRLANTVNLRLIATF</sequence>
<protein>
    <submittedName>
        <fullName evidence="1">Uncharacterized protein</fullName>
    </submittedName>
</protein>
<name>A0ABM8RR25_9BACT</name>
<proteinExistence type="predicted"/>
<dbReference type="Proteomes" id="UP000675880">
    <property type="component" value="Unassembled WGS sequence"/>
</dbReference>
<gene>
    <name evidence="1" type="ORF">NSPZN2_40086</name>
</gene>
<evidence type="ECO:0000313" key="2">
    <source>
        <dbReference type="Proteomes" id="UP000675880"/>
    </source>
</evidence>
<evidence type="ECO:0000313" key="1">
    <source>
        <dbReference type="EMBL" id="CAE6766889.1"/>
    </source>
</evidence>
<reference evidence="1 2" key="1">
    <citation type="submission" date="2021-02" db="EMBL/GenBank/DDBJ databases">
        <authorList>
            <person name="Han P."/>
        </authorList>
    </citation>
    <scope>NUCLEOTIDE SEQUENCE [LARGE SCALE GENOMIC DNA]</scope>
    <source>
        <strain evidence="1">Candidatus Nitrospira sp. ZN2</strain>
    </source>
</reference>
<keyword evidence="2" id="KW-1185">Reference proteome</keyword>
<organism evidence="1 2">
    <name type="scientific">Nitrospira defluvii</name>
    <dbReference type="NCBI Taxonomy" id="330214"/>
    <lineage>
        <taxon>Bacteria</taxon>
        <taxon>Pseudomonadati</taxon>
        <taxon>Nitrospirota</taxon>
        <taxon>Nitrospiria</taxon>
        <taxon>Nitrospirales</taxon>
        <taxon>Nitrospiraceae</taxon>
        <taxon>Nitrospira</taxon>
    </lineage>
</organism>
<dbReference type="EMBL" id="CAJNBJ010000017">
    <property type="protein sequence ID" value="CAE6766889.1"/>
    <property type="molecule type" value="Genomic_DNA"/>
</dbReference>
<comment type="caution">
    <text evidence="1">The sequence shown here is derived from an EMBL/GenBank/DDBJ whole genome shotgun (WGS) entry which is preliminary data.</text>
</comment>